<evidence type="ECO:0000313" key="28">
    <source>
        <dbReference type="Proteomes" id="UP000488956"/>
    </source>
</evidence>
<dbReference type="EMBL" id="QXFW01000552">
    <property type="protein sequence ID" value="KAE9008911.1"/>
    <property type="molecule type" value="Genomic_DNA"/>
</dbReference>
<dbReference type="Proteomes" id="UP000488956">
    <property type="component" value="Unassembled WGS sequence"/>
</dbReference>
<evidence type="ECO:0000313" key="26">
    <source>
        <dbReference type="Proteomes" id="UP000476176"/>
    </source>
</evidence>
<dbReference type="EMBL" id="QXGA01000165">
    <property type="protein sequence ID" value="KAE9151013.1"/>
    <property type="molecule type" value="Genomic_DNA"/>
</dbReference>
<evidence type="ECO:0000256" key="1">
    <source>
        <dbReference type="SAM" id="MobiDB-lite"/>
    </source>
</evidence>
<dbReference type="Proteomes" id="UP000437068">
    <property type="component" value="Unassembled WGS sequence"/>
</dbReference>
<evidence type="ECO:0000313" key="4">
    <source>
        <dbReference type="EMBL" id="KAE9008911.1"/>
    </source>
</evidence>
<dbReference type="AlphaFoldDB" id="A0A6A3UVT4"/>
<evidence type="ECO:0000313" key="19">
    <source>
        <dbReference type="Proteomes" id="UP000429523"/>
    </source>
</evidence>
<feature type="region of interest" description="Disordered" evidence="1">
    <location>
        <begin position="31"/>
        <end position="74"/>
    </location>
</feature>
<evidence type="ECO:0000313" key="17">
    <source>
        <dbReference type="EMBL" id="KAE9325243.1"/>
    </source>
</evidence>
<dbReference type="Proteomes" id="UP000441208">
    <property type="component" value="Unassembled WGS sequence"/>
</dbReference>
<dbReference type="EMBL" id="QXGD01000233">
    <property type="protein sequence ID" value="KAE9246689.1"/>
    <property type="molecule type" value="Genomic_DNA"/>
</dbReference>
<organism evidence="8 23">
    <name type="scientific">Phytophthora fragariae</name>
    <dbReference type="NCBI Taxonomy" id="53985"/>
    <lineage>
        <taxon>Eukaryota</taxon>
        <taxon>Sar</taxon>
        <taxon>Stramenopiles</taxon>
        <taxon>Oomycota</taxon>
        <taxon>Peronosporomycetes</taxon>
        <taxon>Peronosporales</taxon>
        <taxon>Peronosporaceae</taxon>
        <taxon>Phytophthora</taxon>
    </lineage>
</organism>
<evidence type="ECO:0000313" key="9">
    <source>
        <dbReference type="EMBL" id="KAE9151013.1"/>
    </source>
</evidence>
<protein>
    <submittedName>
        <fullName evidence="8">Uncharacterized protein</fullName>
    </submittedName>
</protein>
<dbReference type="EMBL" id="QXGD01000233">
    <property type="protein sequence ID" value="KAE9246703.1"/>
    <property type="molecule type" value="Genomic_DNA"/>
</dbReference>
<dbReference type="Proteomes" id="UP000486351">
    <property type="component" value="Unassembled WGS sequence"/>
</dbReference>
<dbReference type="Proteomes" id="UP000476176">
    <property type="component" value="Unassembled WGS sequence"/>
</dbReference>
<dbReference type="EMBL" id="QXFY01000365">
    <property type="protein sequence ID" value="KAE9346563.1"/>
    <property type="molecule type" value="Genomic_DNA"/>
</dbReference>
<evidence type="ECO:0000313" key="25">
    <source>
        <dbReference type="Proteomes" id="UP000460718"/>
    </source>
</evidence>
<dbReference type="Proteomes" id="UP000440732">
    <property type="component" value="Unassembled WGS sequence"/>
</dbReference>
<evidence type="ECO:0000313" key="10">
    <source>
        <dbReference type="EMBL" id="KAE9224639.1"/>
    </source>
</evidence>
<dbReference type="Proteomes" id="UP000433483">
    <property type="component" value="Unassembled WGS sequence"/>
</dbReference>
<evidence type="ECO:0000313" key="23">
    <source>
        <dbReference type="Proteomes" id="UP000440732"/>
    </source>
</evidence>
<comment type="caution">
    <text evidence="8">The sequence shown here is derived from an EMBL/GenBank/DDBJ whole genome shotgun (WGS) entry which is preliminary data.</text>
</comment>
<evidence type="ECO:0000313" key="24">
    <source>
        <dbReference type="Proteomes" id="UP000441208"/>
    </source>
</evidence>
<evidence type="ECO:0000313" key="16">
    <source>
        <dbReference type="EMBL" id="KAE9325241.1"/>
    </source>
</evidence>
<evidence type="ECO:0000313" key="13">
    <source>
        <dbReference type="EMBL" id="KAE9240576.1"/>
    </source>
</evidence>
<dbReference type="EMBL" id="QXGA01000165">
    <property type="protein sequence ID" value="KAE9151002.1"/>
    <property type="molecule type" value="Genomic_DNA"/>
</dbReference>
<evidence type="ECO:0000313" key="7">
    <source>
        <dbReference type="EMBL" id="KAE9121316.1"/>
    </source>
</evidence>
<keyword evidence="20" id="KW-1185">Reference proteome</keyword>
<evidence type="ECO:0000313" key="15">
    <source>
        <dbReference type="EMBL" id="KAE9246703.1"/>
    </source>
</evidence>
<name>A0A6A3UVT4_9STRA</name>
<dbReference type="EMBL" id="QXFX01000301">
    <property type="protein sequence ID" value="KAE9121314.1"/>
    <property type="molecule type" value="Genomic_DNA"/>
</dbReference>
<evidence type="ECO:0000313" key="8">
    <source>
        <dbReference type="EMBL" id="KAE9151002.1"/>
    </source>
</evidence>
<dbReference type="EMBL" id="QXGB01000207">
    <property type="protein sequence ID" value="KAE9224644.1"/>
    <property type="molecule type" value="Genomic_DNA"/>
</dbReference>
<dbReference type="EMBL" id="QXFX01000301">
    <property type="protein sequence ID" value="KAE9121316.1"/>
    <property type="molecule type" value="Genomic_DNA"/>
</dbReference>
<dbReference type="EMBL" id="QXGC01000322">
    <property type="protein sequence ID" value="KAE9240574.1"/>
    <property type="molecule type" value="Genomic_DNA"/>
</dbReference>
<evidence type="ECO:0000313" key="3">
    <source>
        <dbReference type="EMBL" id="KAE9008908.1"/>
    </source>
</evidence>
<evidence type="ECO:0000313" key="14">
    <source>
        <dbReference type="EMBL" id="KAE9246689.1"/>
    </source>
</evidence>
<dbReference type="Proteomes" id="UP000429523">
    <property type="component" value="Unassembled WGS sequence"/>
</dbReference>
<dbReference type="EMBL" id="QXGB01000207">
    <property type="protein sequence ID" value="KAE9224639.1"/>
    <property type="molecule type" value="Genomic_DNA"/>
</dbReference>
<evidence type="ECO:0000313" key="20">
    <source>
        <dbReference type="Proteomes" id="UP000433483"/>
    </source>
</evidence>
<evidence type="ECO:0000313" key="21">
    <source>
        <dbReference type="Proteomes" id="UP000437068"/>
    </source>
</evidence>
<evidence type="ECO:0000313" key="12">
    <source>
        <dbReference type="EMBL" id="KAE9240574.1"/>
    </source>
</evidence>
<dbReference type="EMBL" id="QXGE01000092">
    <property type="protein sequence ID" value="KAE9325241.1"/>
    <property type="molecule type" value="Genomic_DNA"/>
</dbReference>
<dbReference type="EMBL" id="QXFZ01000356">
    <property type="protein sequence ID" value="KAE9119641.1"/>
    <property type="molecule type" value="Genomic_DNA"/>
</dbReference>
<evidence type="ECO:0000313" key="11">
    <source>
        <dbReference type="EMBL" id="KAE9224644.1"/>
    </source>
</evidence>
<evidence type="ECO:0000313" key="6">
    <source>
        <dbReference type="EMBL" id="KAE9121314.1"/>
    </source>
</evidence>
<dbReference type="EMBL" id="QXGF01000212">
    <property type="protein sequence ID" value="KAE8944277.1"/>
    <property type="molecule type" value="Genomic_DNA"/>
</dbReference>
<dbReference type="EMBL" id="QXFW01000552">
    <property type="protein sequence ID" value="KAE9008908.1"/>
    <property type="molecule type" value="Genomic_DNA"/>
</dbReference>
<gene>
    <name evidence="17" type="ORF">PF001_g3041</name>
    <name evidence="16" type="ORF">PF001_g3043</name>
    <name evidence="15" type="ORF">PF002_g6618</name>
    <name evidence="14" type="ORF">PF002_g6620</name>
    <name evidence="13" type="ORF">PF004_g7441</name>
    <name evidence="12" type="ORF">PF004_g7443</name>
    <name evidence="10" type="ORF">PF005_g5837</name>
    <name evidence="11" type="ORF">PF005_g5839</name>
    <name evidence="8" type="ORF">PF006_g4659</name>
    <name evidence="9" type="ORF">PF006_g4661</name>
    <name evidence="5" type="ORF">PF007_g8468</name>
    <name evidence="18" type="ORF">PF008_g8231</name>
    <name evidence="2" type="ORF">PF009_g6046</name>
    <name evidence="6" type="ORF">PF010_g7155</name>
    <name evidence="7" type="ORF">PF010_g7157</name>
    <name evidence="3" type="ORF">PF011_g10513</name>
    <name evidence="4" type="ORF">PF011_g10516</name>
</gene>
<evidence type="ECO:0000313" key="18">
    <source>
        <dbReference type="EMBL" id="KAE9346563.1"/>
    </source>
</evidence>
<evidence type="ECO:0000313" key="2">
    <source>
        <dbReference type="EMBL" id="KAE8944277.1"/>
    </source>
</evidence>
<feature type="region of interest" description="Disordered" evidence="1">
    <location>
        <begin position="1"/>
        <end position="20"/>
    </location>
</feature>
<sequence>MKTQLVWTSQRTQEGYDPGATQAIDEQYITPDASSNADGCPTANDGGKANAGSTAGVGDSAGVNTGGVPSQAASQVNATGVIAGVIDVGWH</sequence>
<accession>A0A6A3UVT4</accession>
<dbReference type="EMBL" id="QXGC01000322">
    <property type="protein sequence ID" value="KAE9240576.1"/>
    <property type="molecule type" value="Genomic_DNA"/>
</dbReference>
<dbReference type="Proteomes" id="UP000440367">
    <property type="component" value="Unassembled WGS sequence"/>
</dbReference>
<proteinExistence type="predicted"/>
<feature type="compositionally biased region" description="Polar residues" evidence="1">
    <location>
        <begin position="1"/>
        <end position="13"/>
    </location>
</feature>
<evidence type="ECO:0000313" key="5">
    <source>
        <dbReference type="EMBL" id="KAE9119641.1"/>
    </source>
</evidence>
<evidence type="ECO:0000313" key="22">
    <source>
        <dbReference type="Proteomes" id="UP000440367"/>
    </source>
</evidence>
<dbReference type="EMBL" id="QXGE01000092">
    <property type="protein sequence ID" value="KAE9325243.1"/>
    <property type="molecule type" value="Genomic_DNA"/>
</dbReference>
<evidence type="ECO:0000313" key="27">
    <source>
        <dbReference type="Proteomes" id="UP000486351"/>
    </source>
</evidence>
<reference evidence="19 20" key="1">
    <citation type="submission" date="2018-08" db="EMBL/GenBank/DDBJ databases">
        <title>Genomic investigation of the strawberry pathogen Phytophthora fragariae indicates pathogenicity is determined by transcriptional variation in three key races.</title>
        <authorList>
            <person name="Adams T.M."/>
            <person name="Armitage A.D."/>
            <person name="Sobczyk M.K."/>
            <person name="Bates H.J."/>
            <person name="Dunwell J.M."/>
            <person name="Nellist C.F."/>
            <person name="Harrison R.J."/>
        </authorList>
    </citation>
    <scope>NUCLEOTIDE SEQUENCE [LARGE SCALE GENOMIC DNA]</scope>
    <source>
        <strain evidence="16 21">A4</strain>
        <strain evidence="14 22">BC-1</strain>
        <strain evidence="12 26">BC-23</strain>
        <strain evidence="10 20">NOV-27</strain>
        <strain evidence="8 23">NOV-5</strain>
        <strain evidence="5 24">NOV-71</strain>
        <strain evidence="18 27">NOV-77</strain>
        <strain evidence="2 19">NOV-9</strain>
        <strain evidence="6 28">ONT-3</strain>
        <strain evidence="3 25">SCRP245</strain>
    </source>
</reference>
<dbReference type="Proteomes" id="UP000460718">
    <property type="component" value="Unassembled WGS sequence"/>
</dbReference>